<dbReference type="GeneID" id="96779142"/>
<proteinExistence type="predicted"/>
<name>A0A6I2UHJ3_9FIRM</name>
<accession>A0A6I2UHJ3</accession>
<dbReference type="Pfam" id="PF04985">
    <property type="entry name" value="Phage_tube"/>
    <property type="match status" value="1"/>
</dbReference>
<keyword evidence="2" id="KW-1185">Reference proteome</keyword>
<organism evidence="1 2">
    <name type="scientific">Anaerovibrio slackiae</name>
    <dbReference type="NCBI Taxonomy" id="2652309"/>
    <lineage>
        <taxon>Bacteria</taxon>
        <taxon>Bacillati</taxon>
        <taxon>Bacillota</taxon>
        <taxon>Negativicutes</taxon>
        <taxon>Selenomonadales</taxon>
        <taxon>Selenomonadaceae</taxon>
        <taxon>Anaerovibrio</taxon>
    </lineage>
</organism>
<dbReference type="AlphaFoldDB" id="A0A6I2UHJ3"/>
<protein>
    <submittedName>
        <fullName evidence="1">Phage tail protein</fullName>
    </submittedName>
</protein>
<reference evidence="1 2" key="1">
    <citation type="submission" date="2019-08" db="EMBL/GenBank/DDBJ databases">
        <title>In-depth cultivation of the pig gut microbiome towards novel bacterial diversity and tailored functional studies.</title>
        <authorList>
            <person name="Wylensek D."/>
            <person name="Hitch T.C.A."/>
            <person name="Clavel T."/>
        </authorList>
    </citation>
    <scope>NUCLEOTIDE SEQUENCE [LARGE SCALE GENOMIC DNA]</scope>
    <source>
        <strain evidence="1 2">WCA-693-APC-5D-A</strain>
    </source>
</reference>
<evidence type="ECO:0000313" key="2">
    <source>
        <dbReference type="Proteomes" id="UP000433181"/>
    </source>
</evidence>
<dbReference type="Proteomes" id="UP000433181">
    <property type="component" value="Unassembled WGS sequence"/>
</dbReference>
<evidence type="ECO:0000313" key="1">
    <source>
        <dbReference type="EMBL" id="MSU09205.1"/>
    </source>
</evidence>
<dbReference type="EMBL" id="VUNR01000018">
    <property type="protein sequence ID" value="MSU09205.1"/>
    <property type="molecule type" value="Genomic_DNA"/>
</dbReference>
<dbReference type="InterPro" id="IPR006498">
    <property type="entry name" value="Tail_tube"/>
</dbReference>
<comment type="caution">
    <text evidence="1">The sequence shown here is derived from an EMBL/GenBank/DDBJ whole genome shotgun (WGS) entry which is preliminary data.</text>
</comment>
<sequence length="176" mass="19359">MATNRIPELINDMRAYLDGADDMISVKSLELPKFNNPTEDITGIGVMGTISAPVLGHFDSMEAVANWQVPTKTSTKLVAGKAISLDAYAAVQVFDGGEGSYSFDQYHVIIKGRVKSHEPGTIEAQKAMNSKTTIEVYYIKIEYNDENLIEIDKYGYKCVIGAEDITAEIRRAIGMN</sequence>
<gene>
    <name evidence="1" type="ORF">FYJ84_09435</name>
</gene>
<dbReference type="RefSeq" id="WP_154407375.1">
    <property type="nucleotide sequence ID" value="NZ_VUNR01000018.1"/>
</dbReference>